<reference evidence="1" key="1">
    <citation type="submission" date="2021-06" db="EMBL/GenBank/DDBJ databases">
        <title>44 bacteria genomes isolated from Dapeng, Shenzhen.</title>
        <authorList>
            <person name="Zheng W."/>
            <person name="Yu S."/>
            <person name="Huang Y."/>
        </authorList>
    </citation>
    <scope>NUCLEOTIDE SEQUENCE</scope>
    <source>
        <strain evidence="1">DP5N28-2</strain>
    </source>
</reference>
<gene>
    <name evidence="1" type="ORF">KUV50_10745</name>
</gene>
<dbReference type="EMBL" id="JAHVHU010000009">
    <property type="protein sequence ID" value="MBY5958613.1"/>
    <property type="molecule type" value="Genomic_DNA"/>
</dbReference>
<dbReference type="AlphaFoldDB" id="A0A953HPT9"/>
<protein>
    <submittedName>
        <fullName evidence="1">Uncharacterized protein</fullName>
    </submittedName>
</protein>
<keyword evidence="2" id="KW-1185">Reference proteome</keyword>
<proteinExistence type="predicted"/>
<organism evidence="1 2">
    <name type="scientific">Membranihabitans marinus</name>
    <dbReference type="NCBI Taxonomy" id="1227546"/>
    <lineage>
        <taxon>Bacteria</taxon>
        <taxon>Pseudomonadati</taxon>
        <taxon>Bacteroidota</taxon>
        <taxon>Saprospiria</taxon>
        <taxon>Saprospirales</taxon>
        <taxon>Saprospiraceae</taxon>
        <taxon>Membranihabitans</taxon>
    </lineage>
</organism>
<accession>A0A953HPT9</accession>
<name>A0A953HPT9_9BACT</name>
<evidence type="ECO:0000313" key="1">
    <source>
        <dbReference type="EMBL" id="MBY5958613.1"/>
    </source>
</evidence>
<dbReference type="Proteomes" id="UP000753961">
    <property type="component" value="Unassembled WGS sequence"/>
</dbReference>
<dbReference type="RefSeq" id="WP_222580147.1">
    <property type="nucleotide sequence ID" value="NZ_JAHVHU010000009.1"/>
</dbReference>
<comment type="caution">
    <text evidence="1">The sequence shown here is derived from an EMBL/GenBank/DDBJ whole genome shotgun (WGS) entry which is preliminary data.</text>
</comment>
<sequence length="63" mass="7299">MKDIEILKMGKSYDNKLDKILVLNQEIVSNLRRKKVINSLSSLLLTKGIILLFQGQRIFPIRT</sequence>
<evidence type="ECO:0000313" key="2">
    <source>
        <dbReference type="Proteomes" id="UP000753961"/>
    </source>
</evidence>